<protein>
    <submittedName>
        <fullName evidence="1">Uncharacterized protein</fullName>
    </submittedName>
</protein>
<comment type="caution">
    <text evidence="1">The sequence shown here is derived from an EMBL/GenBank/DDBJ whole genome shotgun (WGS) entry which is preliminary data.</text>
</comment>
<sequence>MSKLELSTQKLVQKASNSLKVILNDQMMNFYTNLNQLMLFIFKYLIKIYGKWQQNYKQSQYI</sequence>
<evidence type="ECO:0000313" key="1">
    <source>
        <dbReference type="EMBL" id="CAD8208150.1"/>
    </source>
</evidence>
<organism evidence="1 2">
    <name type="scientific">Paramecium octaurelia</name>
    <dbReference type="NCBI Taxonomy" id="43137"/>
    <lineage>
        <taxon>Eukaryota</taxon>
        <taxon>Sar</taxon>
        <taxon>Alveolata</taxon>
        <taxon>Ciliophora</taxon>
        <taxon>Intramacronucleata</taxon>
        <taxon>Oligohymenophorea</taxon>
        <taxon>Peniculida</taxon>
        <taxon>Parameciidae</taxon>
        <taxon>Paramecium</taxon>
    </lineage>
</organism>
<keyword evidence="2" id="KW-1185">Reference proteome</keyword>
<dbReference type="AlphaFoldDB" id="A0A8S1Y3I6"/>
<proteinExistence type="predicted"/>
<evidence type="ECO:0000313" key="2">
    <source>
        <dbReference type="Proteomes" id="UP000683925"/>
    </source>
</evidence>
<name>A0A8S1Y3I6_PAROT</name>
<gene>
    <name evidence="1" type="ORF">POCTA_138.1.T1430083</name>
</gene>
<dbReference type="EMBL" id="CAJJDP010000144">
    <property type="protein sequence ID" value="CAD8208150.1"/>
    <property type="molecule type" value="Genomic_DNA"/>
</dbReference>
<reference evidence="1" key="1">
    <citation type="submission" date="2021-01" db="EMBL/GenBank/DDBJ databases">
        <authorList>
            <consortium name="Genoscope - CEA"/>
            <person name="William W."/>
        </authorList>
    </citation>
    <scope>NUCLEOTIDE SEQUENCE</scope>
</reference>
<accession>A0A8S1Y3I6</accession>
<dbReference type="Proteomes" id="UP000683925">
    <property type="component" value="Unassembled WGS sequence"/>
</dbReference>